<feature type="domain" description="C2H2-type" evidence="2">
    <location>
        <begin position="35"/>
        <end position="65"/>
    </location>
</feature>
<dbReference type="PROSITE" id="PS00028">
    <property type="entry name" value="ZINC_FINGER_C2H2_1"/>
    <property type="match status" value="1"/>
</dbReference>
<evidence type="ECO:0000313" key="3">
    <source>
        <dbReference type="EMBL" id="KAK0139818.1"/>
    </source>
</evidence>
<dbReference type="Proteomes" id="UP001174136">
    <property type="component" value="Unassembled WGS sequence"/>
</dbReference>
<protein>
    <recommendedName>
        <fullName evidence="2">C2H2-type domain-containing protein</fullName>
    </recommendedName>
</protein>
<sequence>MFTCFVCKKHHKNCSGLCQHLKFQHGLYPAKNLRLKCGEQGCPSSFCTYNGFRKHLKTVHKNHEELVDTNQEVATQRHFEFESLSEQPTTSAASMLQVPPEISQNSLERMCGSVVAHLQTSGCSQSTIQTIVCSMEEVISDVQSRAQEAVLQTFSSETKESEIYKKVEHCLNQLDNPFSKFNTQTKRQKYYDEKWEIVEPKEFVLGVRMDTRRNRTTGVYSQIPVTDKYMYVPILGTLKSIFNNSEIRECFLQEKHCKKGTYKDINDGFYFQNHPLFSQQRHALQILLYYDDFETANPLGSKKGIHKLGCVYFTLKNLPPKVNSVLMNVHLAALFYTQDLKTYGFEEILKPLIDDLKILETEGIQLPFIDAPVFGSVIQVTGDNLALNGLLGFVESFSATYFCRFCLTNKEEIQSVFSEDNPGFTLRSRELHIEHCNALREDPALPTVYGVKKPCVLDSLQYFQCTDNFAVDIMHDLLEGVVQYELKLFFHKHLGLNAIQSWCILRNTPLIFGDVVERDNNHWNLLLLLIQIVDIVFSPILTDGMICYLKHLICDHHNMFKTLFHDKKLIPKHHLMIHYPRIIKKIGPLIHMWCMRFEAKHYFFKKSVTNFKNLTKSLVKQHQRQLAFYYENYCFKRFEIGPLKIKSIDSLEGGELLCHALQLDPCSDVSTTCWVRNYGTEYQIDWLVCTGTSHDDLPVFKKICNIIIHEQRAFIIGCAVDTLYFDEHFHAYCIEEQNNEHIVIFIDQLTYFRPFDKQYSNESERTYIVPYCCMF</sequence>
<dbReference type="EMBL" id="JAOPHQ010004292">
    <property type="protein sequence ID" value="KAK0139818.1"/>
    <property type="molecule type" value="Genomic_DNA"/>
</dbReference>
<reference evidence="3" key="1">
    <citation type="journal article" date="2023" name="Front. Mar. Sci.">
        <title>A new Merluccius polli reference genome to investigate the effects of global change in West African waters.</title>
        <authorList>
            <person name="Mateo J.L."/>
            <person name="Blanco-Fernandez C."/>
            <person name="Garcia-Vazquez E."/>
            <person name="Machado-Schiaffino G."/>
        </authorList>
    </citation>
    <scope>NUCLEOTIDE SEQUENCE</scope>
    <source>
        <strain evidence="3">C29</strain>
        <tissue evidence="3">Fin</tissue>
    </source>
</reference>
<proteinExistence type="predicted"/>
<dbReference type="PROSITE" id="PS50157">
    <property type="entry name" value="ZINC_FINGER_C2H2_2"/>
    <property type="match status" value="1"/>
</dbReference>
<dbReference type="GO" id="GO:0008270">
    <property type="term" value="F:zinc ion binding"/>
    <property type="evidence" value="ECO:0007669"/>
    <property type="project" value="UniProtKB-KW"/>
</dbReference>
<dbReference type="AlphaFoldDB" id="A0AA47NWS8"/>
<dbReference type="InterPro" id="IPR013087">
    <property type="entry name" value="Znf_C2H2_type"/>
</dbReference>
<keyword evidence="1" id="KW-0862">Zinc</keyword>
<keyword evidence="1" id="KW-0863">Zinc-finger</keyword>
<organism evidence="3 4">
    <name type="scientific">Merluccius polli</name>
    <name type="common">Benguela hake</name>
    <name type="synonym">Merluccius cadenati</name>
    <dbReference type="NCBI Taxonomy" id="89951"/>
    <lineage>
        <taxon>Eukaryota</taxon>
        <taxon>Metazoa</taxon>
        <taxon>Chordata</taxon>
        <taxon>Craniata</taxon>
        <taxon>Vertebrata</taxon>
        <taxon>Euteleostomi</taxon>
        <taxon>Actinopterygii</taxon>
        <taxon>Neopterygii</taxon>
        <taxon>Teleostei</taxon>
        <taxon>Neoteleostei</taxon>
        <taxon>Acanthomorphata</taxon>
        <taxon>Zeiogadaria</taxon>
        <taxon>Gadariae</taxon>
        <taxon>Gadiformes</taxon>
        <taxon>Gadoidei</taxon>
        <taxon>Merlucciidae</taxon>
        <taxon>Merluccius</taxon>
    </lineage>
</organism>
<dbReference type="SMART" id="SM00355">
    <property type="entry name" value="ZnF_C2H2"/>
    <property type="match status" value="2"/>
</dbReference>
<name>A0AA47NWS8_MERPO</name>
<evidence type="ECO:0000313" key="4">
    <source>
        <dbReference type="Proteomes" id="UP001174136"/>
    </source>
</evidence>
<accession>A0AA47NWS8</accession>
<dbReference type="PANTHER" id="PTHR31912">
    <property type="entry name" value="IP13529P"/>
    <property type="match status" value="1"/>
</dbReference>
<evidence type="ECO:0000256" key="1">
    <source>
        <dbReference type="PROSITE-ProRule" id="PRU00042"/>
    </source>
</evidence>
<evidence type="ECO:0000259" key="2">
    <source>
        <dbReference type="PROSITE" id="PS50157"/>
    </source>
</evidence>
<keyword evidence="1" id="KW-0479">Metal-binding</keyword>
<comment type="caution">
    <text evidence="3">The sequence shown here is derived from an EMBL/GenBank/DDBJ whole genome shotgun (WGS) entry which is preliminary data.</text>
</comment>
<gene>
    <name evidence="3" type="ORF">N1851_023261</name>
</gene>
<dbReference type="PANTHER" id="PTHR31912:SF34">
    <property type="entry name" value="NOTOCHORD-RELATED PROTEIN"/>
    <property type="match status" value="1"/>
</dbReference>
<keyword evidence="4" id="KW-1185">Reference proteome</keyword>